<name>A0AAN5CGK5_9BILA</name>
<dbReference type="EMBL" id="BTRK01000003">
    <property type="protein sequence ID" value="GMR43249.1"/>
    <property type="molecule type" value="Genomic_DNA"/>
</dbReference>
<sequence>MATRRERLMLLHRDHRILSSARSTQSDREHNKIIRRFLKLKVHTWRARRLVAKIVHLKAITTDRLEAFYARLVEKQFKRYRRDPEGTSFQTEVEFHVNDQLVKDLWRGLMGRRESRKKANKKAKNLRFFGELCRIKSHNSALRHKVQHCAFRLIYIQRMDHDDLAMVISVLKKGKMHLAQLCGANSGLLEWLEEKSRLLPWRSSRGVIDRATESGIQQSIRASECIFNQTCLTCGEHSTM</sequence>
<organism evidence="1 2">
    <name type="scientific">Pristionchus mayeri</name>
    <dbReference type="NCBI Taxonomy" id="1317129"/>
    <lineage>
        <taxon>Eukaryota</taxon>
        <taxon>Metazoa</taxon>
        <taxon>Ecdysozoa</taxon>
        <taxon>Nematoda</taxon>
        <taxon>Chromadorea</taxon>
        <taxon>Rhabditida</taxon>
        <taxon>Rhabditina</taxon>
        <taxon>Diplogasteromorpha</taxon>
        <taxon>Diplogasteroidea</taxon>
        <taxon>Neodiplogasteridae</taxon>
        <taxon>Pristionchus</taxon>
    </lineage>
</organism>
<dbReference type="Proteomes" id="UP001328107">
    <property type="component" value="Unassembled WGS sequence"/>
</dbReference>
<protein>
    <submittedName>
        <fullName evidence="1">Uncharacterized protein</fullName>
    </submittedName>
</protein>
<accession>A0AAN5CGK5</accession>
<proteinExistence type="predicted"/>
<evidence type="ECO:0000313" key="2">
    <source>
        <dbReference type="Proteomes" id="UP001328107"/>
    </source>
</evidence>
<gene>
    <name evidence="1" type="ORF">PMAYCL1PPCAC_13444</name>
</gene>
<dbReference type="InterPro" id="IPR016024">
    <property type="entry name" value="ARM-type_fold"/>
</dbReference>
<reference evidence="2" key="1">
    <citation type="submission" date="2022-10" db="EMBL/GenBank/DDBJ databases">
        <title>Genome assembly of Pristionchus species.</title>
        <authorList>
            <person name="Yoshida K."/>
            <person name="Sommer R.J."/>
        </authorList>
    </citation>
    <scope>NUCLEOTIDE SEQUENCE [LARGE SCALE GENOMIC DNA]</scope>
    <source>
        <strain evidence="2">RS5460</strain>
    </source>
</reference>
<keyword evidence="2" id="KW-1185">Reference proteome</keyword>
<dbReference type="SUPFAM" id="SSF48371">
    <property type="entry name" value="ARM repeat"/>
    <property type="match status" value="1"/>
</dbReference>
<evidence type="ECO:0000313" key="1">
    <source>
        <dbReference type="EMBL" id="GMR43249.1"/>
    </source>
</evidence>
<dbReference type="AlphaFoldDB" id="A0AAN5CGK5"/>
<comment type="caution">
    <text evidence="1">The sequence shown here is derived from an EMBL/GenBank/DDBJ whole genome shotgun (WGS) entry which is preliminary data.</text>
</comment>